<dbReference type="HAMAP" id="MF_00048">
    <property type="entry name" value="UPF0102"/>
    <property type="match status" value="1"/>
</dbReference>
<dbReference type="CDD" id="cd20736">
    <property type="entry name" value="PoNe_Nuclease"/>
    <property type="match status" value="1"/>
</dbReference>
<comment type="caution">
    <text evidence="3">The sequence shown here is derived from an EMBL/GenBank/DDBJ whole genome shotgun (WGS) entry which is preliminary data.</text>
</comment>
<dbReference type="SUPFAM" id="SSF52980">
    <property type="entry name" value="Restriction endonuclease-like"/>
    <property type="match status" value="1"/>
</dbReference>
<accession>A0ABW3F8T2</accession>
<keyword evidence="4" id="KW-1185">Reference proteome</keyword>
<dbReference type="Proteomes" id="UP001597128">
    <property type="component" value="Unassembled WGS sequence"/>
</dbReference>
<evidence type="ECO:0000256" key="2">
    <source>
        <dbReference type="HAMAP-Rule" id="MF_00048"/>
    </source>
</evidence>
<dbReference type="NCBIfam" id="NF009150">
    <property type="entry name" value="PRK12497.1-3"/>
    <property type="match status" value="1"/>
</dbReference>
<reference evidence="4" key="1">
    <citation type="journal article" date="2019" name="Int. J. Syst. Evol. Microbiol.">
        <title>The Global Catalogue of Microorganisms (GCM) 10K type strain sequencing project: providing services to taxonomists for standard genome sequencing and annotation.</title>
        <authorList>
            <consortium name="The Broad Institute Genomics Platform"/>
            <consortium name="The Broad Institute Genome Sequencing Center for Infectious Disease"/>
            <person name="Wu L."/>
            <person name="Ma J."/>
        </authorList>
    </citation>
    <scope>NUCLEOTIDE SEQUENCE [LARGE SCALE GENOMIC DNA]</scope>
    <source>
        <strain evidence="4">CCUG 58412</strain>
    </source>
</reference>
<sequence>MKLNQNNKGIAAEAAAARFLTRQGLVLLQQNYSCRFGEIDLIMRDNQELVFVEVRLRSNLKFTSAADSIHPHKQQKLIRAAQHYLQNLNASSPCRFDVVLFDNDSYDSPNWIRNAIDT</sequence>
<name>A0ABW3F8T2_9PROT</name>
<evidence type="ECO:0000313" key="4">
    <source>
        <dbReference type="Proteomes" id="UP001597128"/>
    </source>
</evidence>
<dbReference type="InterPro" id="IPR003509">
    <property type="entry name" value="UPF0102_YraN-like"/>
</dbReference>
<dbReference type="InterPro" id="IPR011335">
    <property type="entry name" value="Restrct_endonuc-II-like"/>
</dbReference>
<gene>
    <name evidence="3" type="ORF">ACFQ1Z_10695</name>
</gene>
<dbReference type="PANTHER" id="PTHR34039:SF1">
    <property type="entry name" value="UPF0102 PROTEIN YRAN"/>
    <property type="match status" value="1"/>
</dbReference>
<proteinExistence type="inferred from homology"/>
<evidence type="ECO:0000313" key="3">
    <source>
        <dbReference type="EMBL" id="MFD0914017.1"/>
    </source>
</evidence>
<evidence type="ECO:0000256" key="1">
    <source>
        <dbReference type="ARBA" id="ARBA00006738"/>
    </source>
</evidence>
<dbReference type="RefSeq" id="WP_379057538.1">
    <property type="nucleotide sequence ID" value="NZ_JBHTKB010000002.1"/>
</dbReference>
<dbReference type="Pfam" id="PF02021">
    <property type="entry name" value="UPF0102"/>
    <property type="match status" value="1"/>
</dbReference>
<dbReference type="PANTHER" id="PTHR34039">
    <property type="entry name" value="UPF0102 PROTEIN YRAN"/>
    <property type="match status" value="1"/>
</dbReference>
<dbReference type="Gene3D" id="3.40.1350.10">
    <property type="match status" value="1"/>
</dbReference>
<comment type="similarity">
    <text evidence="1 2">Belongs to the UPF0102 family.</text>
</comment>
<dbReference type="EMBL" id="JBHTKB010000002">
    <property type="protein sequence ID" value="MFD0914017.1"/>
    <property type="molecule type" value="Genomic_DNA"/>
</dbReference>
<dbReference type="InterPro" id="IPR011856">
    <property type="entry name" value="tRNA_endonuc-like_dom_sf"/>
</dbReference>
<protein>
    <recommendedName>
        <fullName evidence="2">UPF0102 protein ACFQ1Z_10695</fullName>
    </recommendedName>
</protein>
<dbReference type="NCBIfam" id="TIGR00252">
    <property type="entry name" value="YraN family protein"/>
    <property type="match status" value="1"/>
</dbReference>
<organism evidence="3 4">
    <name type="scientific">Methylophilus luteus</name>
    <dbReference type="NCBI Taxonomy" id="640108"/>
    <lineage>
        <taxon>Bacteria</taxon>
        <taxon>Pseudomonadati</taxon>
        <taxon>Pseudomonadota</taxon>
        <taxon>Betaproteobacteria</taxon>
        <taxon>Nitrosomonadales</taxon>
        <taxon>Methylophilaceae</taxon>
        <taxon>Methylophilus</taxon>
    </lineage>
</organism>